<feature type="compositionally biased region" description="Polar residues" evidence="1">
    <location>
        <begin position="587"/>
        <end position="596"/>
    </location>
</feature>
<feature type="compositionally biased region" description="Basic and acidic residues" evidence="1">
    <location>
        <begin position="367"/>
        <end position="382"/>
    </location>
</feature>
<evidence type="ECO:0000313" key="3">
    <source>
        <dbReference type="Proteomes" id="UP000001292"/>
    </source>
</evidence>
<gene>
    <name evidence="2" type="primary">Dsec\GM12663</name>
    <name evidence="2" type="ORF">Dsec_GM12663</name>
</gene>
<dbReference type="EMBL" id="CH480819">
    <property type="protein sequence ID" value="EDW53129.1"/>
    <property type="molecule type" value="Genomic_DNA"/>
</dbReference>
<feature type="region of interest" description="Disordered" evidence="1">
    <location>
        <begin position="36"/>
        <end position="65"/>
    </location>
</feature>
<evidence type="ECO:0000256" key="1">
    <source>
        <dbReference type="SAM" id="MobiDB-lite"/>
    </source>
</evidence>
<feature type="compositionally biased region" description="Basic and acidic residues" evidence="1">
    <location>
        <begin position="797"/>
        <end position="807"/>
    </location>
</feature>
<accession>B4I0U8</accession>
<feature type="compositionally biased region" description="Polar residues" evidence="1">
    <location>
        <begin position="275"/>
        <end position="285"/>
    </location>
</feature>
<dbReference type="AlphaFoldDB" id="B4I0U8"/>
<feature type="region of interest" description="Disordered" evidence="1">
    <location>
        <begin position="783"/>
        <end position="888"/>
    </location>
</feature>
<feature type="compositionally biased region" description="Polar residues" evidence="1">
    <location>
        <begin position="155"/>
        <end position="166"/>
    </location>
</feature>
<feature type="compositionally biased region" description="Basic residues" evidence="1">
    <location>
        <begin position="858"/>
        <end position="870"/>
    </location>
</feature>
<reference evidence="2 3" key="1">
    <citation type="journal article" date="2007" name="Nature">
        <title>Evolution of genes and genomes on the Drosophila phylogeny.</title>
        <authorList>
            <consortium name="Drosophila 12 Genomes Consortium"/>
            <person name="Clark A.G."/>
            <person name="Eisen M.B."/>
            <person name="Smith D.R."/>
            <person name="Bergman C.M."/>
            <person name="Oliver B."/>
            <person name="Markow T.A."/>
            <person name="Kaufman T.C."/>
            <person name="Kellis M."/>
            <person name="Gelbart W."/>
            <person name="Iyer V.N."/>
            <person name="Pollard D.A."/>
            <person name="Sackton T.B."/>
            <person name="Larracuente A.M."/>
            <person name="Singh N.D."/>
            <person name="Abad J.P."/>
            <person name="Abt D.N."/>
            <person name="Adryan B."/>
            <person name="Aguade M."/>
            <person name="Akashi H."/>
            <person name="Anderson W.W."/>
            <person name="Aquadro C.F."/>
            <person name="Ardell D.H."/>
            <person name="Arguello R."/>
            <person name="Artieri C.G."/>
            <person name="Barbash D.A."/>
            <person name="Barker D."/>
            <person name="Barsanti P."/>
            <person name="Batterham P."/>
            <person name="Batzoglou S."/>
            <person name="Begun D."/>
            <person name="Bhutkar A."/>
            <person name="Blanco E."/>
            <person name="Bosak S.A."/>
            <person name="Bradley R.K."/>
            <person name="Brand A.D."/>
            <person name="Brent M.R."/>
            <person name="Brooks A.N."/>
            <person name="Brown R.H."/>
            <person name="Butlin R.K."/>
            <person name="Caggese C."/>
            <person name="Calvi B.R."/>
            <person name="Bernardo de Carvalho A."/>
            <person name="Caspi A."/>
            <person name="Castrezana S."/>
            <person name="Celniker S.E."/>
            <person name="Chang J.L."/>
            <person name="Chapple C."/>
            <person name="Chatterji S."/>
            <person name="Chinwalla A."/>
            <person name="Civetta A."/>
            <person name="Clifton S.W."/>
            <person name="Comeron J.M."/>
            <person name="Costello J.C."/>
            <person name="Coyne J.A."/>
            <person name="Daub J."/>
            <person name="David R.G."/>
            <person name="Delcher A.L."/>
            <person name="Delehaunty K."/>
            <person name="Do C.B."/>
            <person name="Ebling H."/>
            <person name="Edwards K."/>
            <person name="Eickbush T."/>
            <person name="Evans J.D."/>
            <person name="Filipski A."/>
            <person name="Findeiss S."/>
            <person name="Freyhult E."/>
            <person name="Fulton L."/>
            <person name="Fulton R."/>
            <person name="Garcia A.C."/>
            <person name="Gardiner A."/>
            <person name="Garfield D.A."/>
            <person name="Garvin B.E."/>
            <person name="Gibson G."/>
            <person name="Gilbert D."/>
            <person name="Gnerre S."/>
            <person name="Godfrey J."/>
            <person name="Good R."/>
            <person name="Gotea V."/>
            <person name="Gravely B."/>
            <person name="Greenberg A.J."/>
            <person name="Griffiths-Jones S."/>
            <person name="Gross S."/>
            <person name="Guigo R."/>
            <person name="Gustafson E.A."/>
            <person name="Haerty W."/>
            <person name="Hahn M.W."/>
            <person name="Halligan D.L."/>
            <person name="Halpern A.L."/>
            <person name="Halter G.M."/>
            <person name="Han M.V."/>
            <person name="Heger A."/>
            <person name="Hillier L."/>
            <person name="Hinrichs A.S."/>
            <person name="Holmes I."/>
            <person name="Hoskins R.A."/>
            <person name="Hubisz M.J."/>
            <person name="Hultmark D."/>
            <person name="Huntley M.A."/>
            <person name="Jaffe D.B."/>
            <person name="Jagadeeshan S."/>
            <person name="Jeck W.R."/>
            <person name="Johnson J."/>
            <person name="Jones C.D."/>
            <person name="Jordan W.C."/>
            <person name="Karpen G.H."/>
            <person name="Kataoka E."/>
            <person name="Keightley P.D."/>
            <person name="Kheradpour P."/>
            <person name="Kirkness E.F."/>
            <person name="Koerich L.B."/>
            <person name="Kristiansen K."/>
            <person name="Kudrna D."/>
            <person name="Kulathinal R.J."/>
            <person name="Kumar S."/>
            <person name="Kwok R."/>
            <person name="Lander E."/>
            <person name="Langley C.H."/>
            <person name="Lapoint R."/>
            <person name="Lazzaro B.P."/>
            <person name="Lee S.J."/>
            <person name="Levesque L."/>
            <person name="Li R."/>
            <person name="Lin C.F."/>
            <person name="Lin M.F."/>
            <person name="Lindblad-Toh K."/>
            <person name="Llopart A."/>
            <person name="Long M."/>
            <person name="Low L."/>
            <person name="Lozovsky E."/>
            <person name="Lu J."/>
            <person name="Luo M."/>
            <person name="Machado C.A."/>
            <person name="Makalowski W."/>
            <person name="Marzo M."/>
            <person name="Matsuda M."/>
            <person name="Matzkin L."/>
            <person name="McAllister B."/>
            <person name="McBride C.S."/>
            <person name="McKernan B."/>
            <person name="McKernan K."/>
            <person name="Mendez-Lago M."/>
            <person name="Minx P."/>
            <person name="Mollenhauer M.U."/>
            <person name="Montooth K."/>
            <person name="Mount S.M."/>
            <person name="Mu X."/>
            <person name="Myers E."/>
            <person name="Negre B."/>
            <person name="Newfeld S."/>
            <person name="Nielsen R."/>
            <person name="Noor M.A."/>
            <person name="O'Grady P."/>
            <person name="Pachter L."/>
            <person name="Papaceit M."/>
            <person name="Parisi M.J."/>
            <person name="Parisi M."/>
            <person name="Parts L."/>
            <person name="Pedersen J.S."/>
            <person name="Pesole G."/>
            <person name="Phillippy A.M."/>
            <person name="Ponting C.P."/>
            <person name="Pop M."/>
            <person name="Porcelli D."/>
            <person name="Powell J.R."/>
            <person name="Prohaska S."/>
            <person name="Pruitt K."/>
            <person name="Puig M."/>
            <person name="Quesneville H."/>
            <person name="Ram K.R."/>
            <person name="Rand D."/>
            <person name="Rasmussen M.D."/>
            <person name="Reed L.K."/>
            <person name="Reenan R."/>
            <person name="Reily A."/>
            <person name="Remington K.A."/>
            <person name="Rieger T.T."/>
            <person name="Ritchie M.G."/>
            <person name="Robin C."/>
            <person name="Rogers Y.H."/>
            <person name="Rohde C."/>
            <person name="Rozas J."/>
            <person name="Rubenfield M.J."/>
            <person name="Ruiz A."/>
            <person name="Russo S."/>
            <person name="Salzberg S.L."/>
            <person name="Sanchez-Gracia A."/>
            <person name="Saranga D.J."/>
            <person name="Sato H."/>
            <person name="Schaeffer S.W."/>
            <person name="Schatz M.C."/>
            <person name="Schlenke T."/>
            <person name="Schwartz R."/>
            <person name="Segarra C."/>
            <person name="Singh R.S."/>
            <person name="Sirot L."/>
            <person name="Sirota M."/>
            <person name="Sisneros N.B."/>
            <person name="Smith C.D."/>
            <person name="Smith T.F."/>
            <person name="Spieth J."/>
            <person name="Stage D.E."/>
            <person name="Stark A."/>
            <person name="Stephan W."/>
            <person name="Strausberg R.L."/>
            <person name="Strempel S."/>
            <person name="Sturgill D."/>
            <person name="Sutton G."/>
            <person name="Sutton G.G."/>
            <person name="Tao W."/>
            <person name="Teichmann S."/>
            <person name="Tobari Y.N."/>
            <person name="Tomimura Y."/>
            <person name="Tsolas J.M."/>
            <person name="Valente V.L."/>
            <person name="Venter E."/>
            <person name="Venter J.C."/>
            <person name="Vicario S."/>
            <person name="Vieira F.G."/>
            <person name="Vilella A.J."/>
            <person name="Villasante A."/>
            <person name="Walenz B."/>
            <person name="Wang J."/>
            <person name="Wasserman M."/>
            <person name="Watts T."/>
            <person name="Wilson D."/>
            <person name="Wilson R.K."/>
            <person name="Wing R.A."/>
            <person name="Wolfner M.F."/>
            <person name="Wong A."/>
            <person name="Wong G.K."/>
            <person name="Wu C.I."/>
            <person name="Wu G."/>
            <person name="Yamamoto D."/>
            <person name="Yang H.P."/>
            <person name="Yang S.P."/>
            <person name="Yorke J.A."/>
            <person name="Yoshida K."/>
            <person name="Zdobnov E."/>
            <person name="Zhang P."/>
            <person name="Zhang Y."/>
            <person name="Zimin A.V."/>
            <person name="Baldwin J."/>
            <person name="Abdouelleil A."/>
            <person name="Abdulkadir J."/>
            <person name="Abebe A."/>
            <person name="Abera B."/>
            <person name="Abreu J."/>
            <person name="Acer S.C."/>
            <person name="Aftuck L."/>
            <person name="Alexander A."/>
            <person name="An P."/>
            <person name="Anderson E."/>
            <person name="Anderson S."/>
            <person name="Arachi H."/>
            <person name="Azer M."/>
            <person name="Bachantsang P."/>
            <person name="Barry A."/>
            <person name="Bayul T."/>
            <person name="Berlin A."/>
            <person name="Bessette D."/>
            <person name="Bloom T."/>
            <person name="Blye J."/>
            <person name="Boguslavskiy L."/>
            <person name="Bonnet C."/>
            <person name="Boukhgalter B."/>
            <person name="Bourzgui I."/>
            <person name="Brown A."/>
            <person name="Cahill P."/>
            <person name="Channer S."/>
            <person name="Cheshatsang Y."/>
            <person name="Chuda L."/>
            <person name="Citroen M."/>
            <person name="Collymore A."/>
            <person name="Cooke P."/>
            <person name="Costello M."/>
            <person name="D'Aco K."/>
            <person name="Daza R."/>
            <person name="De Haan G."/>
            <person name="DeGray S."/>
            <person name="DeMaso C."/>
            <person name="Dhargay N."/>
            <person name="Dooley K."/>
            <person name="Dooley E."/>
            <person name="Doricent M."/>
            <person name="Dorje P."/>
            <person name="Dorjee K."/>
            <person name="Dupes A."/>
            <person name="Elong R."/>
            <person name="Falk J."/>
            <person name="Farina A."/>
            <person name="Faro S."/>
            <person name="Ferguson D."/>
            <person name="Fisher S."/>
            <person name="Foley C.D."/>
            <person name="Franke A."/>
            <person name="Friedrich D."/>
            <person name="Gadbois L."/>
            <person name="Gearin G."/>
            <person name="Gearin C.R."/>
            <person name="Giannoukos G."/>
            <person name="Goode T."/>
            <person name="Graham J."/>
            <person name="Grandbois E."/>
            <person name="Grewal S."/>
            <person name="Gyaltsen K."/>
            <person name="Hafez N."/>
            <person name="Hagos B."/>
            <person name="Hall J."/>
            <person name="Henson C."/>
            <person name="Hollinger A."/>
            <person name="Honan T."/>
            <person name="Huard M.D."/>
            <person name="Hughes L."/>
            <person name="Hurhula B."/>
            <person name="Husby M.E."/>
            <person name="Kamat A."/>
            <person name="Kanga B."/>
            <person name="Kashin S."/>
            <person name="Khazanovich D."/>
            <person name="Kisner P."/>
            <person name="Lance K."/>
            <person name="Lara M."/>
            <person name="Lee W."/>
            <person name="Lennon N."/>
            <person name="Letendre F."/>
            <person name="LeVine R."/>
            <person name="Lipovsky A."/>
            <person name="Liu X."/>
            <person name="Liu J."/>
            <person name="Liu S."/>
            <person name="Lokyitsang T."/>
            <person name="Lokyitsang Y."/>
            <person name="Lubonja R."/>
            <person name="Lui A."/>
            <person name="MacDonald P."/>
            <person name="Magnisalis V."/>
            <person name="Maru K."/>
            <person name="Matthews C."/>
            <person name="McCusker W."/>
            <person name="McDonough S."/>
            <person name="Mehta T."/>
            <person name="Meldrim J."/>
            <person name="Meneus L."/>
            <person name="Mihai O."/>
            <person name="Mihalev A."/>
            <person name="Mihova T."/>
            <person name="Mittelman R."/>
            <person name="Mlenga V."/>
            <person name="Montmayeur A."/>
            <person name="Mulrain L."/>
            <person name="Navidi A."/>
            <person name="Naylor J."/>
            <person name="Negash T."/>
            <person name="Nguyen T."/>
            <person name="Nguyen N."/>
            <person name="Nicol R."/>
            <person name="Norbu C."/>
            <person name="Norbu N."/>
            <person name="Novod N."/>
            <person name="O'Neill B."/>
            <person name="Osman S."/>
            <person name="Markiewicz E."/>
            <person name="Oyono O.L."/>
            <person name="Patti C."/>
            <person name="Phunkhang P."/>
            <person name="Pierre F."/>
            <person name="Priest M."/>
            <person name="Raghuraman S."/>
            <person name="Rege F."/>
            <person name="Reyes R."/>
            <person name="Rise C."/>
            <person name="Rogov P."/>
            <person name="Ross K."/>
            <person name="Ryan E."/>
            <person name="Settipalli S."/>
            <person name="Shea T."/>
            <person name="Sherpa N."/>
            <person name="Shi L."/>
            <person name="Shih D."/>
            <person name="Sparrow T."/>
            <person name="Spaulding J."/>
            <person name="Stalker J."/>
            <person name="Stange-Thomann N."/>
            <person name="Stavropoulos S."/>
            <person name="Stone C."/>
            <person name="Strader C."/>
            <person name="Tesfaye S."/>
            <person name="Thomson T."/>
            <person name="Thoulutsang Y."/>
            <person name="Thoulutsang D."/>
            <person name="Topham K."/>
            <person name="Topping I."/>
            <person name="Tsamla T."/>
            <person name="Vassiliev H."/>
            <person name="Vo A."/>
            <person name="Wangchuk T."/>
            <person name="Wangdi T."/>
            <person name="Weiand M."/>
            <person name="Wilkinson J."/>
            <person name="Wilson A."/>
            <person name="Yadav S."/>
            <person name="Young G."/>
            <person name="Yu Q."/>
            <person name="Zembek L."/>
            <person name="Zhong D."/>
            <person name="Zimmer A."/>
            <person name="Zwirko Z."/>
            <person name="Jaffe D.B."/>
            <person name="Alvarez P."/>
            <person name="Brockman W."/>
            <person name="Butler J."/>
            <person name="Chin C."/>
            <person name="Gnerre S."/>
            <person name="Grabherr M."/>
            <person name="Kleber M."/>
            <person name="Mauceli E."/>
            <person name="MacCallum I."/>
        </authorList>
    </citation>
    <scope>NUCLEOTIDE SEQUENCE [LARGE SCALE GENOMIC DNA]</scope>
    <source>
        <strain evidence="3">Rob3c / Tucson 14021-0248.25</strain>
    </source>
</reference>
<name>B4I0U8_DROSE</name>
<dbReference type="OMA" id="NVNSQMT"/>
<proteinExistence type="predicted"/>
<dbReference type="PhylomeDB" id="B4I0U8"/>
<feature type="compositionally biased region" description="Polar residues" evidence="1">
    <location>
        <begin position="196"/>
        <end position="206"/>
    </location>
</feature>
<organism evidence="3">
    <name type="scientific">Drosophila sechellia</name>
    <name type="common">Fruit fly</name>
    <dbReference type="NCBI Taxonomy" id="7238"/>
    <lineage>
        <taxon>Eukaryota</taxon>
        <taxon>Metazoa</taxon>
        <taxon>Ecdysozoa</taxon>
        <taxon>Arthropoda</taxon>
        <taxon>Hexapoda</taxon>
        <taxon>Insecta</taxon>
        <taxon>Pterygota</taxon>
        <taxon>Neoptera</taxon>
        <taxon>Endopterygota</taxon>
        <taxon>Diptera</taxon>
        <taxon>Brachycera</taxon>
        <taxon>Muscomorpha</taxon>
        <taxon>Ephydroidea</taxon>
        <taxon>Drosophilidae</taxon>
        <taxon>Drosophila</taxon>
        <taxon>Sophophora</taxon>
    </lineage>
</organism>
<feature type="compositionally biased region" description="Polar residues" evidence="1">
    <location>
        <begin position="233"/>
        <end position="246"/>
    </location>
</feature>
<feature type="compositionally biased region" description="Basic and acidic residues" evidence="1">
    <location>
        <begin position="871"/>
        <end position="887"/>
    </location>
</feature>
<feature type="region of interest" description="Disordered" evidence="1">
    <location>
        <begin position="582"/>
        <end position="620"/>
    </location>
</feature>
<sequence>MPVNTSATFEEHLKNVASEHNHTILPIRNPTYDFGFNLPEPMLSEESSSSSDDETNENGQMTPNSQDVSIDFLKVMVCYNCNVLFQQSKKNRQSAQILFGESRSSSPSESRDETNVNSQMTPNSQDQFKKNRQSALMLFGESRSSSPSESRDETNVNSQMTPNSQDQFEKNRQSALMLFGESSSSSPSQSRDETNVDSQMTPNSKDQFEKNLQSAPMLFDMSSSSSPSESRYETNVNSQMTPNSQDQFEKNRQSALMLFGESPSSSPSQSRDETNVNGQMTPKSQDQFEKNRQSALMLFGESPSSSPWESRDETNQNYLMTPNSQNQFEKNHQSALMFFDELPSSSSSESHDETNENCQIAPKSQDHFEKELQSAPIREPRPDQPLAAAPRSSNVGTIKPCNLKAFKRDLMNTGYSADVKHDSAEIHEAKMAGTNCHKEVSPDPSEINLKKCATKVYTPMERNSGAELPIQSRYIVPNSKPSESKITVKPVLPKHKPSRIPIRTKKPGNDRMDYQRQSLLDPIKKSLNNSYAVTSTSAYDQNDQVEKNPGARLTELPRALNSMKKPEDNGCKPKNILKPSAHIFSNADVNPRSSTDYGPAKKDVKKSWAPRYQEQESQEFKENSLNGFFNAKGNLPDIPKKSFKDSDSNVSKADAERRCAKTFEPLRKDLKRINKVQKLRYNKVVNKSQNRNAKKQGKVMLEPKENTIEEDANDQVVKQFHFEMPSNPEIVEPTVKPTKPETAVRASSSKACISDLNANIHKTKSSKNLKLMNSKLFEFNRSESQVKKGENEEEDVKIDNPKITEPVKHKRASRPKTSGRNISELDMQPSTSKAAETRTSQPKAAQPKTSQLKEHSKALNKKVKKSKTTKRKNDDANKDPKSTEMHQYKIPKLSANKPLVKKQNTSTSSPAVAKKMIRPNHSAPTSGFSRLPEMYEELNYPNAPHPYSTRGYYPYHRAYPGPMHHPGSQYHVNHPPPMRLHHSMYVDAEPSYQSFYQGSRYQPYDISPSMRHHYFYPGEPSPRTYPMGIPYHYDHYTLYPPMRNDFYYPRGRPHFPVRNLPPMSSQRTYPPNYPSSRQFLHSIPPPADIHEQFALRSIESVGGFIRWPMQVGKYRTLKDLRERTKLSKDCLRKIFKHMCKIKRPKWRISKFYLYAFWSEISGVPQSSKFGKPLKLNASYRKVISSFAESKFLRMETLMEKTGFRKGKLKRVLKMIGRKRSTKWRLLNYKKPLIHLHRSQEKKSSI</sequence>
<dbReference type="Proteomes" id="UP000001292">
    <property type="component" value="Unassembled WGS sequence"/>
</dbReference>
<protein>
    <submittedName>
        <fullName evidence="2">GM12663</fullName>
    </submittedName>
</protein>
<feature type="region of interest" description="Disordered" evidence="1">
    <location>
        <begin position="367"/>
        <end position="394"/>
    </location>
</feature>
<feature type="region of interest" description="Disordered" evidence="1">
    <location>
        <begin position="96"/>
        <end position="206"/>
    </location>
</feature>
<keyword evidence="3" id="KW-1185">Reference proteome</keyword>
<feature type="region of interest" description="Disordered" evidence="1">
    <location>
        <begin position="218"/>
        <end position="321"/>
    </location>
</feature>
<feature type="compositionally biased region" description="Polar residues" evidence="1">
    <location>
        <begin position="115"/>
        <end position="126"/>
    </location>
</feature>
<dbReference type="HOGENOM" id="CLU_266294_0_0_1"/>
<feature type="compositionally biased region" description="Polar residues" evidence="1">
    <location>
        <begin position="828"/>
        <end position="850"/>
    </location>
</feature>
<evidence type="ECO:0000313" key="2">
    <source>
        <dbReference type="EMBL" id="EDW53129.1"/>
    </source>
</evidence>